<dbReference type="Gramene" id="Pp3c14_17760V3.2">
    <property type="protein sequence ID" value="PAC:32960456.CDS.1"/>
    <property type="gene ID" value="Pp3c14_17760"/>
</dbReference>
<organism evidence="2">
    <name type="scientific">Physcomitrium patens</name>
    <name type="common">Spreading-leaved earth moss</name>
    <name type="synonym">Physcomitrella patens</name>
    <dbReference type="NCBI Taxonomy" id="3218"/>
    <lineage>
        <taxon>Eukaryota</taxon>
        <taxon>Viridiplantae</taxon>
        <taxon>Streptophyta</taxon>
        <taxon>Embryophyta</taxon>
        <taxon>Bryophyta</taxon>
        <taxon>Bryophytina</taxon>
        <taxon>Bryopsida</taxon>
        <taxon>Funariidae</taxon>
        <taxon>Funariales</taxon>
        <taxon>Funariaceae</taxon>
        <taxon>Physcomitrium</taxon>
    </lineage>
</organism>
<dbReference type="AlphaFoldDB" id="A0A2K1JI74"/>
<evidence type="ECO:0000313" key="2">
    <source>
        <dbReference type="EMBL" id="PNR41255.1"/>
    </source>
</evidence>
<evidence type="ECO:0000313" key="4">
    <source>
        <dbReference type="Proteomes" id="UP000006727"/>
    </source>
</evidence>
<reference evidence="3" key="3">
    <citation type="submission" date="2020-12" db="UniProtKB">
        <authorList>
            <consortium name="EnsemblPlants"/>
        </authorList>
    </citation>
    <scope>IDENTIFICATION</scope>
</reference>
<keyword evidence="1" id="KW-0472">Membrane</keyword>
<dbReference type="EnsemblPlants" id="Pp3c14_17760V3.1">
    <property type="protein sequence ID" value="PAC:32960455.CDS.1"/>
    <property type="gene ID" value="Pp3c14_17760"/>
</dbReference>
<gene>
    <name evidence="2" type="ORF">PHYPA_018658</name>
</gene>
<proteinExistence type="predicted"/>
<evidence type="ECO:0000256" key="1">
    <source>
        <dbReference type="SAM" id="Phobius"/>
    </source>
</evidence>
<dbReference type="EnsemblPlants" id="Pp3c14_17760V3.2">
    <property type="protein sequence ID" value="PAC:32960456.CDS.1"/>
    <property type="gene ID" value="Pp3c14_17760"/>
</dbReference>
<reference evidence="2 4" key="1">
    <citation type="journal article" date="2008" name="Science">
        <title>The Physcomitrella genome reveals evolutionary insights into the conquest of land by plants.</title>
        <authorList>
            <person name="Rensing S."/>
            <person name="Lang D."/>
            <person name="Zimmer A."/>
            <person name="Terry A."/>
            <person name="Salamov A."/>
            <person name="Shapiro H."/>
            <person name="Nishiyama T."/>
            <person name="Perroud P.-F."/>
            <person name="Lindquist E."/>
            <person name="Kamisugi Y."/>
            <person name="Tanahashi T."/>
            <person name="Sakakibara K."/>
            <person name="Fujita T."/>
            <person name="Oishi K."/>
            <person name="Shin-I T."/>
            <person name="Kuroki Y."/>
            <person name="Toyoda A."/>
            <person name="Suzuki Y."/>
            <person name="Hashimoto A."/>
            <person name="Yamaguchi K."/>
            <person name="Sugano A."/>
            <person name="Kohara Y."/>
            <person name="Fujiyama A."/>
            <person name="Anterola A."/>
            <person name="Aoki S."/>
            <person name="Ashton N."/>
            <person name="Barbazuk W.B."/>
            <person name="Barker E."/>
            <person name="Bennetzen J."/>
            <person name="Bezanilla M."/>
            <person name="Blankenship R."/>
            <person name="Cho S.H."/>
            <person name="Dutcher S."/>
            <person name="Estelle M."/>
            <person name="Fawcett J.A."/>
            <person name="Gundlach H."/>
            <person name="Hanada K."/>
            <person name="Heyl A."/>
            <person name="Hicks K.A."/>
            <person name="Hugh J."/>
            <person name="Lohr M."/>
            <person name="Mayer K."/>
            <person name="Melkozernov A."/>
            <person name="Murata T."/>
            <person name="Nelson D."/>
            <person name="Pils B."/>
            <person name="Prigge M."/>
            <person name="Reiss B."/>
            <person name="Renner T."/>
            <person name="Rombauts S."/>
            <person name="Rushton P."/>
            <person name="Sanderfoot A."/>
            <person name="Schween G."/>
            <person name="Shiu S.-H."/>
            <person name="Stueber K."/>
            <person name="Theodoulou F.L."/>
            <person name="Tu H."/>
            <person name="Van de Peer Y."/>
            <person name="Verrier P.J."/>
            <person name="Waters E."/>
            <person name="Wood A."/>
            <person name="Yang L."/>
            <person name="Cove D."/>
            <person name="Cuming A."/>
            <person name="Hasebe M."/>
            <person name="Lucas S."/>
            <person name="Mishler D.B."/>
            <person name="Reski R."/>
            <person name="Grigoriev I."/>
            <person name="Quatrano R.S."/>
            <person name="Boore J.L."/>
        </authorList>
    </citation>
    <scope>NUCLEOTIDE SEQUENCE [LARGE SCALE GENOMIC DNA]</scope>
    <source>
        <strain evidence="3 4">cv. Gransden 2004</strain>
    </source>
</reference>
<dbReference type="Gramene" id="Pp3c14_17760V3.1">
    <property type="protein sequence ID" value="PAC:32960455.CDS.1"/>
    <property type="gene ID" value="Pp3c14_17760"/>
</dbReference>
<dbReference type="InParanoid" id="A0A2K1JI74"/>
<feature type="transmembrane region" description="Helical" evidence="1">
    <location>
        <begin position="78"/>
        <end position="96"/>
    </location>
</feature>
<dbReference type="EMBL" id="ABEU02000014">
    <property type="protein sequence ID" value="PNR41255.1"/>
    <property type="molecule type" value="Genomic_DNA"/>
</dbReference>
<evidence type="ECO:0000313" key="3">
    <source>
        <dbReference type="EnsemblPlants" id="PAC:32960455.CDS.1"/>
    </source>
</evidence>
<name>A0A2K1JI74_PHYPA</name>
<accession>A0A2K1JI74</accession>
<keyword evidence="4" id="KW-1185">Reference proteome</keyword>
<dbReference type="Proteomes" id="UP000006727">
    <property type="component" value="Chromosome 14"/>
</dbReference>
<keyword evidence="1" id="KW-1133">Transmembrane helix</keyword>
<keyword evidence="1" id="KW-0812">Transmembrane</keyword>
<reference evidence="2 4" key="2">
    <citation type="journal article" date="2018" name="Plant J.">
        <title>The Physcomitrella patens chromosome-scale assembly reveals moss genome structure and evolution.</title>
        <authorList>
            <person name="Lang D."/>
            <person name="Ullrich K.K."/>
            <person name="Murat F."/>
            <person name="Fuchs J."/>
            <person name="Jenkins J."/>
            <person name="Haas F.B."/>
            <person name="Piednoel M."/>
            <person name="Gundlach H."/>
            <person name="Van Bel M."/>
            <person name="Meyberg R."/>
            <person name="Vives C."/>
            <person name="Morata J."/>
            <person name="Symeonidi A."/>
            <person name="Hiss M."/>
            <person name="Muchero W."/>
            <person name="Kamisugi Y."/>
            <person name="Saleh O."/>
            <person name="Blanc G."/>
            <person name="Decker E.L."/>
            <person name="van Gessel N."/>
            <person name="Grimwood J."/>
            <person name="Hayes R.D."/>
            <person name="Graham S.W."/>
            <person name="Gunter L.E."/>
            <person name="McDaniel S.F."/>
            <person name="Hoernstein S.N.W."/>
            <person name="Larsson A."/>
            <person name="Li F.W."/>
            <person name="Perroud P.F."/>
            <person name="Phillips J."/>
            <person name="Ranjan P."/>
            <person name="Rokshar D.S."/>
            <person name="Rothfels C.J."/>
            <person name="Schneider L."/>
            <person name="Shu S."/>
            <person name="Stevenson D.W."/>
            <person name="Thummler F."/>
            <person name="Tillich M."/>
            <person name="Villarreal Aguilar J.C."/>
            <person name="Widiez T."/>
            <person name="Wong G.K."/>
            <person name="Wymore A."/>
            <person name="Zhang Y."/>
            <person name="Zimmer A.D."/>
            <person name="Quatrano R.S."/>
            <person name="Mayer K.F.X."/>
            <person name="Goodstein D."/>
            <person name="Casacuberta J.M."/>
            <person name="Vandepoele K."/>
            <person name="Reski R."/>
            <person name="Cuming A.C."/>
            <person name="Tuskan G.A."/>
            <person name="Maumus F."/>
            <person name="Salse J."/>
            <person name="Schmutz J."/>
            <person name="Rensing S.A."/>
        </authorList>
    </citation>
    <scope>NUCLEOTIDE SEQUENCE [LARGE SCALE GENOMIC DNA]</scope>
    <source>
        <strain evidence="3 4">cv. Gransden 2004</strain>
    </source>
</reference>
<protein>
    <submittedName>
        <fullName evidence="2 3">Uncharacterized protein</fullName>
    </submittedName>
</protein>
<sequence length="101" mass="11693">MGQLLLDACRTTSRSCRFSIDAINFLAFVDIQLLLFVSLGRRSLVHAINICSDNKQLNSFRPKKPTQTCHTFSAFLSYYFYVTFVMKYALWVAFSINTNKY</sequence>